<comment type="caution">
    <text evidence="7">The sequence shown here is derived from an EMBL/GenBank/DDBJ whole genome shotgun (WGS) entry which is preliminary data.</text>
</comment>
<protein>
    <recommendedName>
        <fullName evidence="9">GMP synthase</fullName>
    </recommendedName>
</protein>
<evidence type="ECO:0000256" key="3">
    <source>
        <dbReference type="ARBA" id="ARBA00022989"/>
    </source>
</evidence>
<dbReference type="Proteomes" id="UP000241803">
    <property type="component" value="Unassembled WGS sequence"/>
</dbReference>
<dbReference type="Pfam" id="PF01988">
    <property type="entry name" value="VIT1"/>
    <property type="match status" value="1"/>
</dbReference>
<evidence type="ECO:0000313" key="8">
    <source>
        <dbReference type="Proteomes" id="UP000241803"/>
    </source>
</evidence>
<dbReference type="AlphaFoldDB" id="A0A2T3LBE9"/>
<dbReference type="GO" id="GO:0030026">
    <property type="term" value="P:intracellular manganese ion homeostasis"/>
    <property type="evidence" value="ECO:0007669"/>
    <property type="project" value="InterPro"/>
</dbReference>
<organism evidence="7 8">
    <name type="scientific">Photobacterium indicum</name>
    <dbReference type="NCBI Taxonomy" id="81447"/>
    <lineage>
        <taxon>Bacteria</taxon>
        <taxon>Pseudomonadati</taxon>
        <taxon>Pseudomonadota</taxon>
        <taxon>Gammaproteobacteria</taxon>
        <taxon>Vibrionales</taxon>
        <taxon>Vibrionaceae</taxon>
        <taxon>Photobacterium</taxon>
    </lineage>
</organism>
<feature type="transmembrane region" description="Helical" evidence="6">
    <location>
        <begin position="195"/>
        <end position="214"/>
    </location>
</feature>
<keyword evidence="4 6" id="KW-0472">Membrane</keyword>
<keyword evidence="2 6" id="KW-0812">Transmembrane</keyword>
<evidence type="ECO:0000256" key="4">
    <source>
        <dbReference type="ARBA" id="ARBA00023136"/>
    </source>
</evidence>
<keyword evidence="3 6" id="KW-1133">Transmembrane helix</keyword>
<dbReference type="RefSeq" id="WP_107253236.1">
    <property type="nucleotide sequence ID" value="NZ_JAKJTK010000038.1"/>
</dbReference>
<name>A0A2T3LBE9_9GAMM</name>
<sequence length="253" mass="27795">MKRTKKEELIRDHQPEMIRERLSRGPQRQNISDAVLGGIDGCITTFAVVSGSVGAGFPSSVAVILGFANLFADGFSMAISNYESGKAEQEYFESIKQSEERHIEEVPEGEREEIRQIFKAKGFKGELLEIIVDTITADKRIWLEIMLMEEHGIGKTTRNPSISACVTFLSFIAVGAIPLMPYIVSSLQVSQQFSMSAFLAGTMFFLIGMLKSLALAKPVFLSGVRTLLTGGAAAALAYFTAYYLREIFNISVG</sequence>
<accession>A0A2T3LBE9</accession>
<proteinExistence type="predicted"/>
<feature type="region of interest" description="Disordered" evidence="5">
    <location>
        <begin position="1"/>
        <end position="24"/>
    </location>
</feature>
<evidence type="ECO:0000256" key="1">
    <source>
        <dbReference type="ARBA" id="ARBA00004127"/>
    </source>
</evidence>
<reference evidence="7 8" key="1">
    <citation type="submission" date="2018-03" db="EMBL/GenBank/DDBJ databases">
        <title>Whole genome sequencing of Histamine producing bacteria.</title>
        <authorList>
            <person name="Butler K."/>
        </authorList>
    </citation>
    <scope>NUCLEOTIDE SEQUENCE [LARGE SCALE GENOMIC DNA]</scope>
    <source>
        <strain evidence="7 8">ATCC 19614</strain>
    </source>
</reference>
<dbReference type="GO" id="GO:0005384">
    <property type="term" value="F:manganese ion transmembrane transporter activity"/>
    <property type="evidence" value="ECO:0007669"/>
    <property type="project" value="InterPro"/>
</dbReference>
<comment type="subcellular location">
    <subcellularLocation>
        <location evidence="1">Endomembrane system</location>
        <topology evidence="1">Multi-pass membrane protein</topology>
    </subcellularLocation>
</comment>
<evidence type="ECO:0000256" key="6">
    <source>
        <dbReference type="SAM" id="Phobius"/>
    </source>
</evidence>
<feature type="transmembrane region" description="Helical" evidence="6">
    <location>
        <begin position="162"/>
        <end position="183"/>
    </location>
</feature>
<keyword evidence="8" id="KW-1185">Reference proteome</keyword>
<evidence type="ECO:0000256" key="2">
    <source>
        <dbReference type="ARBA" id="ARBA00022692"/>
    </source>
</evidence>
<dbReference type="InterPro" id="IPR008217">
    <property type="entry name" value="Ccc1_fam"/>
</dbReference>
<feature type="compositionally biased region" description="Basic and acidic residues" evidence="5">
    <location>
        <begin position="1"/>
        <end position="23"/>
    </location>
</feature>
<gene>
    <name evidence="7" type="ORF">C9J47_09165</name>
</gene>
<evidence type="ECO:0000256" key="5">
    <source>
        <dbReference type="SAM" id="MobiDB-lite"/>
    </source>
</evidence>
<evidence type="ECO:0000313" key="7">
    <source>
        <dbReference type="EMBL" id="PSV48666.1"/>
    </source>
</evidence>
<dbReference type="PANTHER" id="PTHR31851">
    <property type="entry name" value="FE(2+)/MN(2+) TRANSPORTER PCL1"/>
    <property type="match status" value="1"/>
</dbReference>
<feature type="transmembrane region" description="Helical" evidence="6">
    <location>
        <begin position="226"/>
        <end position="244"/>
    </location>
</feature>
<evidence type="ECO:0008006" key="9">
    <source>
        <dbReference type="Google" id="ProtNLM"/>
    </source>
</evidence>
<dbReference type="GO" id="GO:0012505">
    <property type="term" value="C:endomembrane system"/>
    <property type="evidence" value="ECO:0007669"/>
    <property type="project" value="UniProtKB-SubCell"/>
</dbReference>
<dbReference type="EMBL" id="PYOC01000002">
    <property type="protein sequence ID" value="PSV48666.1"/>
    <property type="molecule type" value="Genomic_DNA"/>
</dbReference>